<keyword evidence="1" id="KW-0472">Membrane</keyword>
<dbReference type="EMBL" id="CP034413">
    <property type="protein sequence ID" value="QCI59984.1"/>
    <property type="molecule type" value="Genomic_DNA"/>
</dbReference>
<name>A0A4D7AK89_9FIRM</name>
<reference evidence="3" key="1">
    <citation type="submission" date="2018-12" db="EMBL/GenBank/DDBJ databases">
        <title>Dusodibacter welbiota gen. nov., sp. nov., isolated from human faeces and emended description of the Oscillibacter genus.</title>
        <authorList>
            <person name="Le Roy T."/>
            <person name="Van der Smissen P."/>
            <person name="Delzenne N."/>
            <person name="Muccioli G."/>
            <person name="Collet J.F."/>
            <person name="Cani P.D."/>
        </authorList>
    </citation>
    <scope>NUCLEOTIDE SEQUENCE [LARGE SCALE GENOMIC DNA]</scope>
    <source>
        <strain evidence="3">J115</strain>
    </source>
</reference>
<feature type="transmembrane region" description="Helical" evidence="1">
    <location>
        <begin position="53"/>
        <end position="71"/>
    </location>
</feature>
<proteinExistence type="predicted"/>
<evidence type="ECO:0000256" key="1">
    <source>
        <dbReference type="SAM" id="Phobius"/>
    </source>
</evidence>
<accession>A0A4D7AK89</accession>
<dbReference type="Proteomes" id="UP000298642">
    <property type="component" value="Chromosome"/>
</dbReference>
<protein>
    <submittedName>
        <fullName evidence="2">Uncharacterized protein</fullName>
    </submittedName>
</protein>
<feature type="transmembrane region" description="Helical" evidence="1">
    <location>
        <begin position="78"/>
        <end position="99"/>
    </location>
</feature>
<dbReference type="Pfam" id="PF20040">
    <property type="entry name" value="DUF6442"/>
    <property type="match status" value="1"/>
</dbReference>
<sequence length="102" mass="11561">MEKEKILQRYRQEGVDEGREEVNRRGDDAGFYAMCVLALLLMIYQAFTGQVFGDVAAMLFVFCSVGAFARYRTDRDRSALGMGIFTGALCLGCLGWYLWHTL</sequence>
<evidence type="ECO:0000313" key="3">
    <source>
        <dbReference type="Proteomes" id="UP000298642"/>
    </source>
</evidence>
<dbReference type="GeneID" id="89521464"/>
<feature type="transmembrane region" description="Helical" evidence="1">
    <location>
        <begin position="29"/>
        <end position="47"/>
    </location>
</feature>
<dbReference type="InterPro" id="IPR045620">
    <property type="entry name" value="DUF6442"/>
</dbReference>
<gene>
    <name evidence="2" type="ORF">EIO64_12760</name>
</gene>
<evidence type="ECO:0000313" key="2">
    <source>
        <dbReference type="EMBL" id="QCI59984.1"/>
    </source>
</evidence>
<dbReference type="KEGG" id="obj:EIO64_12760"/>
<keyword evidence="1" id="KW-1133">Transmembrane helix</keyword>
<dbReference type="AlphaFoldDB" id="A0A4D7AK89"/>
<organism evidence="2 3">
    <name type="scientific">Dysosmobacter welbionis</name>
    <dbReference type="NCBI Taxonomy" id="2093857"/>
    <lineage>
        <taxon>Bacteria</taxon>
        <taxon>Bacillati</taxon>
        <taxon>Bacillota</taxon>
        <taxon>Clostridia</taxon>
        <taxon>Eubacteriales</taxon>
        <taxon>Oscillospiraceae</taxon>
        <taxon>Dysosmobacter</taxon>
    </lineage>
</organism>
<keyword evidence="1" id="KW-0812">Transmembrane</keyword>
<dbReference type="RefSeq" id="WP_021749030.1">
    <property type="nucleotide sequence ID" value="NZ_CAUWCU010000034.1"/>
</dbReference>
<keyword evidence="3" id="KW-1185">Reference proteome</keyword>